<dbReference type="AlphaFoldDB" id="A0A9P6TJ49"/>
<reference evidence="1" key="1">
    <citation type="submission" date="2013-11" db="EMBL/GenBank/DDBJ databases">
        <title>Genome sequence of the fusiform rust pathogen reveals effectors for host alternation and coevolution with pine.</title>
        <authorList>
            <consortium name="DOE Joint Genome Institute"/>
            <person name="Smith K."/>
            <person name="Pendleton A."/>
            <person name="Kubisiak T."/>
            <person name="Anderson C."/>
            <person name="Salamov A."/>
            <person name="Aerts A."/>
            <person name="Riley R."/>
            <person name="Clum A."/>
            <person name="Lindquist E."/>
            <person name="Ence D."/>
            <person name="Campbell M."/>
            <person name="Kronenberg Z."/>
            <person name="Feau N."/>
            <person name="Dhillon B."/>
            <person name="Hamelin R."/>
            <person name="Burleigh J."/>
            <person name="Smith J."/>
            <person name="Yandell M."/>
            <person name="Nelson C."/>
            <person name="Grigoriev I."/>
            <person name="Davis J."/>
        </authorList>
    </citation>
    <scope>NUCLEOTIDE SEQUENCE</scope>
    <source>
        <strain evidence="1">G11</strain>
    </source>
</reference>
<evidence type="ECO:0000313" key="1">
    <source>
        <dbReference type="EMBL" id="KAG0152438.1"/>
    </source>
</evidence>
<comment type="caution">
    <text evidence="1">The sequence shown here is derived from an EMBL/GenBank/DDBJ whole genome shotgun (WGS) entry which is preliminary data.</text>
</comment>
<evidence type="ECO:0000313" key="2">
    <source>
        <dbReference type="Proteomes" id="UP000886653"/>
    </source>
</evidence>
<gene>
    <name evidence="1" type="ORF">CROQUDRAFT_649839</name>
</gene>
<accession>A0A9P6TJ49</accession>
<protein>
    <submittedName>
        <fullName evidence="1">Uncharacterized protein</fullName>
    </submittedName>
</protein>
<proteinExistence type="predicted"/>
<keyword evidence="2" id="KW-1185">Reference proteome</keyword>
<name>A0A9P6TJ49_9BASI</name>
<organism evidence="1 2">
    <name type="scientific">Cronartium quercuum f. sp. fusiforme G11</name>
    <dbReference type="NCBI Taxonomy" id="708437"/>
    <lineage>
        <taxon>Eukaryota</taxon>
        <taxon>Fungi</taxon>
        <taxon>Dikarya</taxon>
        <taxon>Basidiomycota</taxon>
        <taxon>Pucciniomycotina</taxon>
        <taxon>Pucciniomycetes</taxon>
        <taxon>Pucciniales</taxon>
        <taxon>Coleosporiaceae</taxon>
        <taxon>Cronartium</taxon>
    </lineage>
</organism>
<dbReference type="EMBL" id="MU167208">
    <property type="protein sequence ID" value="KAG0152438.1"/>
    <property type="molecule type" value="Genomic_DNA"/>
</dbReference>
<dbReference type="Proteomes" id="UP000886653">
    <property type="component" value="Unassembled WGS sequence"/>
</dbReference>
<sequence>MEAMGLFSALVNFKNTSAKYPIAFSSLAIFNGNQAALNLLAKTLQPISFQYLAWFIRKAHTVCEIEQEYLYTYQSVWAASYQSVYSKKWKRNQFHLPKPRVP</sequence>